<proteinExistence type="predicted"/>
<dbReference type="Proteomes" id="UP001181693">
    <property type="component" value="Unassembled WGS sequence"/>
</dbReference>
<evidence type="ECO:0000313" key="1">
    <source>
        <dbReference type="EMBL" id="DBA31109.1"/>
    </source>
</evidence>
<keyword evidence="2" id="KW-1185">Reference proteome</keyword>
<comment type="caution">
    <text evidence="1">The sequence shown here is derived from an EMBL/GenBank/DDBJ whole genome shotgun (WGS) entry which is preliminary data.</text>
</comment>
<organism evidence="1 2">
    <name type="scientific">Pyxicephalus adspersus</name>
    <name type="common">African bullfrog</name>
    <dbReference type="NCBI Taxonomy" id="30357"/>
    <lineage>
        <taxon>Eukaryota</taxon>
        <taxon>Metazoa</taxon>
        <taxon>Chordata</taxon>
        <taxon>Craniata</taxon>
        <taxon>Vertebrata</taxon>
        <taxon>Euteleostomi</taxon>
        <taxon>Amphibia</taxon>
        <taxon>Batrachia</taxon>
        <taxon>Anura</taxon>
        <taxon>Neobatrachia</taxon>
        <taxon>Ranoidea</taxon>
        <taxon>Pyxicephalidae</taxon>
        <taxon>Pyxicephalinae</taxon>
        <taxon>Pyxicephalus</taxon>
    </lineage>
</organism>
<accession>A0AAV3AI54</accession>
<name>A0AAV3AI54_PYXAD</name>
<dbReference type="AlphaFoldDB" id="A0AAV3AI54"/>
<evidence type="ECO:0000313" key="2">
    <source>
        <dbReference type="Proteomes" id="UP001181693"/>
    </source>
</evidence>
<dbReference type="EMBL" id="DYDO01000002">
    <property type="protein sequence ID" value="DBA31109.1"/>
    <property type="molecule type" value="Genomic_DNA"/>
</dbReference>
<gene>
    <name evidence="1" type="ORF">GDO54_007015</name>
</gene>
<sequence>MEINSKTLTKTHSVKAYVNYMWISLGIELKRNYGQNQEKKSQPWTNLSSRIMLAYVKLKKKKIKIIEQDYSGELETKIKVIITDTTK</sequence>
<reference evidence="1" key="1">
    <citation type="thesis" date="2020" institute="ProQuest LLC" country="789 East Eisenhower Parkway, Ann Arbor, MI, USA">
        <title>Comparative Genomics and Chromosome Evolution.</title>
        <authorList>
            <person name="Mudd A.B."/>
        </authorList>
    </citation>
    <scope>NUCLEOTIDE SEQUENCE</scope>
    <source>
        <strain evidence="1">1538</strain>
        <tissue evidence="1">Blood</tissue>
    </source>
</reference>
<protein>
    <submittedName>
        <fullName evidence="1">Uncharacterized protein</fullName>
    </submittedName>
</protein>